<evidence type="ECO:0000313" key="2">
    <source>
        <dbReference type="EMBL" id="CAB5223749.1"/>
    </source>
</evidence>
<sequence length="267" mass="27417">MKHRLFALAAVLDQRVKHFEDDSDERAARVIGGGAVAAGVGAGGYIGGKKLRNAVINRAGAVDDYGNMVPRKGMYGAAAKSGMVDAKKAVKNKARGVAGDALGKGAGLLRKGAGVLAKTRGKLYGLASEERERSIGSKLAIGAGAGVTGYAGYRGYQEYKGLKKSPAKLDGGGGTKSAKGMVAARAKEGMGKVQDAARRGVDAAGDMVGRGRAAAERMGGTMKGQGRMVMKKGKRSILKGIARGKKLVGLSSLEDAVHELSAVMSRR</sequence>
<name>A0A6J5NVS4_9CAUD</name>
<dbReference type="EMBL" id="LR796685">
    <property type="protein sequence ID" value="CAB4159314.1"/>
    <property type="molecule type" value="Genomic_DNA"/>
</dbReference>
<dbReference type="EMBL" id="LR798327">
    <property type="protein sequence ID" value="CAB5223749.1"/>
    <property type="molecule type" value="Genomic_DNA"/>
</dbReference>
<organism evidence="1">
    <name type="scientific">uncultured Caudovirales phage</name>
    <dbReference type="NCBI Taxonomy" id="2100421"/>
    <lineage>
        <taxon>Viruses</taxon>
        <taxon>Duplodnaviria</taxon>
        <taxon>Heunggongvirae</taxon>
        <taxon>Uroviricota</taxon>
        <taxon>Caudoviricetes</taxon>
        <taxon>Peduoviridae</taxon>
        <taxon>Maltschvirus</taxon>
        <taxon>Maltschvirus maltsch</taxon>
    </lineage>
</organism>
<gene>
    <name evidence="1" type="ORF">UFOVP705_74</name>
    <name evidence="2" type="ORF">UFOVP736_7</name>
</gene>
<evidence type="ECO:0000313" key="1">
    <source>
        <dbReference type="EMBL" id="CAB4159314.1"/>
    </source>
</evidence>
<reference evidence="1" key="1">
    <citation type="submission" date="2020-04" db="EMBL/GenBank/DDBJ databases">
        <authorList>
            <person name="Chiriac C."/>
            <person name="Salcher M."/>
            <person name="Ghai R."/>
            <person name="Kavagutti S V."/>
        </authorList>
    </citation>
    <scope>NUCLEOTIDE SEQUENCE</scope>
</reference>
<proteinExistence type="predicted"/>
<accession>A0A6J5NVS4</accession>
<protein>
    <submittedName>
        <fullName evidence="1">Uncharacterized protein</fullName>
    </submittedName>
</protein>